<feature type="non-terminal residue" evidence="1">
    <location>
        <position position="1"/>
    </location>
</feature>
<dbReference type="InParanoid" id="A0A5E4GMQ2"/>
<dbReference type="Gramene" id="VVA41020">
    <property type="protein sequence ID" value="VVA41020"/>
    <property type="gene ID" value="Prudul26B014872"/>
</dbReference>
<dbReference type="AlphaFoldDB" id="A0A5E4GMQ2"/>
<dbReference type="OMA" id="IMEEAYC"/>
<name>A0A5E4GMQ2_PRUDU</name>
<feature type="non-terminal residue" evidence="1">
    <location>
        <position position="103"/>
    </location>
</feature>
<evidence type="ECO:0000313" key="1">
    <source>
        <dbReference type="EMBL" id="VVA41020.1"/>
    </source>
</evidence>
<accession>A0A5E4GMQ2</accession>
<dbReference type="EMBL" id="CABIKO010001145">
    <property type="protein sequence ID" value="VVA41020.1"/>
    <property type="molecule type" value="Genomic_DNA"/>
</dbReference>
<organism evidence="1 2">
    <name type="scientific">Prunus dulcis</name>
    <name type="common">Almond</name>
    <name type="synonym">Amygdalus dulcis</name>
    <dbReference type="NCBI Taxonomy" id="3755"/>
    <lineage>
        <taxon>Eukaryota</taxon>
        <taxon>Viridiplantae</taxon>
        <taxon>Streptophyta</taxon>
        <taxon>Embryophyta</taxon>
        <taxon>Tracheophyta</taxon>
        <taxon>Spermatophyta</taxon>
        <taxon>Magnoliopsida</taxon>
        <taxon>eudicotyledons</taxon>
        <taxon>Gunneridae</taxon>
        <taxon>Pentapetalae</taxon>
        <taxon>rosids</taxon>
        <taxon>fabids</taxon>
        <taxon>Rosales</taxon>
        <taxon>Rosaceae</taxon>
        <taxon>Amygdaloideae</taxon>
        <taxon>Amygdaleae</taxon>
        <taxon>Prunus</taxon>
    </lineage>
</organism>
<reference evidence="2" key="1">
    <citation type="journal article" date="2020" name="Plant J.">
        <title>Transposons played a major role in the diversification between the closely related almond and peach genomes: results from the almond genome sequence.</title>
        <authorList>
            <person name="Alioto T."/>
            <person name="Alexiou K.G."/>
            <person name="Bardil A."/>
            <person name="Barteri F."/>
            <person name="Castanera R."/>
            <person name="Cruz F."/>
            <person name="Dhingra A."/>
            <person name="Duval H."/>
            <person name="Fernandez I Marti A."/>
            <person name="Frias L."/>
            <person name="Galan B."/>
            <person name="Garcia J.L."/>
            <person name="Howad W."/>
            <person name="Gomez-Garrido J."/>
            <person name="Gut M."/>
            <person name="Julca I."/>
            <person name="Morata J."/>
            <person name="Puigdomenech P."/>
            <person name="Ribeca P."/>
            <person name="Rubio Cabetas M.J."/>
            <person name="Vlasova A."/>
            <person name="Wirthensohn M."/>
            <person name="Garcia-Mas J."/>
            <person name="Gabaldon T."/>
            <person name="Casacuberta J.M."/>
            <person name="Arus P."/>
        </authorList>
    </citation>
    <scope>NUCLEOTIDE SEQUENCE [LARGE SCALE GENOMIC DNA]</scope>
    <source>
        <strain evidence="2">cv. Texas</strain>
    </source>
</reference>
<proteinExistence type="predicted"/>
<gene>
    <name evidence="1" type="ORF">ALMOND_2B014872</name>
</gene>
<evidence type="ECO:0000313" key="2">
    <source>
        <dbReference type="Proteomes" id="UP000327085"/>
    </source>
</evidence>
<sequence length="103" mass="11413">MAYLPLLVELRKDGVQLGITQQGGIFASLHVRPILVERVIVAQLGDLTLCRIRGEVENGTQKDYAIRGDGALVTGTHLCVPKNNDLKREIMEEAYCSTYTMHS</sequence>
<dbReference type="Proteomes" id="UP000327085">
    <property type="component" value="Unassembled WGS sequence"/>
</dbReference>
<protein>
    <submittedName>
        <fullName evidence="1">PREDICTED: retrotransposon</fullName>
    </submittedName>
</protein>